<name>A0AAV7ZVP9_9EUKA</name>
<feature type="compositionally biased region" description="Low complexity" evidence="1">
    <location>
        <begin position="1"/>
        <end position="11"/>
    </location>
</feature>
<comment type="caution">
    <text evidence="2">The sequence shown here is derived from an EMBL/GenBank/DDBJ whole genome shotgun (WGS) entry which is preliminary data.</text>
</comment>
<dbReference type="Proteomes" id="UP001146793">
    <property type="component" value="Unassembled WGS sequence"/>
</dbReference>
<organism evidence="2 3">
    <name type="scientific">Anaeramoeba flamelloides</name>
    <dbReference type="NCBI Taxonomy" id="1746091"/>
    <lineage>
        <taxon>Eukaryota</taxon>
        <taxon>Metamonada</taxon>
        <taxon>Anaeramoebidae</taxon>
        <taxon>Anaeramoeba</taxon>
    </lineage>
</organism>
<feature type="compositionally biased region" description="Low complexity" evidence="1">
    <location>
        <begin position="19"/>
        <end position="36"/>
    </location>
</feature>
<accession>A0AAV7ZVP9</accession>
<dbReference type="EMBL" id="JANTQA010000023">
    <property type="protein sequence ID" value="KAJ3443979.1"/>
    <property type="molecule type" value="Genomic_DNA"/>
</dbReference>
<dbReference type="AlphaFoldDB" id="A0AAV7ZVP9"/>
<evidence type="ECO:0000313" key="3">
    <source>
        <dbReference type="Proteomes" id="UP001146793"/>
    </source>
</evidence>
<feature type="region of interest" description="Disordered" evidence="1">
    <location>
        <begin position="1"/>
        <end position="36"/>
    </location>
</feature>
<evidence type="ECO:0000313" key="2">
    <source>
        <dbReference type="EMBL" id="KAJ3443979.1"/>
    </source>
</evidence>
<gene>
    <name evidence="2" type="ORF">M0812_09828</name>
</gene>
<proteinExistence type="predicted"/>
<sequence>MISNNNNNNNNNDDDDNKNSNNKSNNGNDKNNNNNNNMVIQETIMDLCLNNIDNNEVINSSIFFLQFFDISIEKILINIKSIYLINKHYQLVKNKKYNTQKWIKLINEKNYEKCYRLLLNSISYLNNNWKLLSTFTKLYHTDINNKQINKKFKTQSNWVEFLLRNEYLKLNFTELKMNFNIFENQNFYSHLSICFNNSYDSGNNRKNKKLGYPLINILSDQKFKKMNNKGNYLINNYNKKLNLFLILIANNFNDLNNYNCFLIWLQLKFDCIDSNIIDNINNNKKRLIYILLIVLNKKRGITNRLIKLQRGLKLFSNKSKLYYLIKFLTTFELNNFKKAKHVFNKYLLKSNELINKFTINLNETSQLFNKYLKIIEYHKLFQFFKIIKKSYFLKNEFFFVSNLIKKILKKKPKLKFPINKEPEVQINFLFLNELFVEAYLIADKYKISKSKISYLHLENNFNLIYQSNYWKRSNWRQIYWQSIKEIIKKQKLKSKFIIIYLQFKLICIGNDLNIIEYLDIIKLCLQYLNNANLLNKSFYLNNEKDNNNNNNNRNNNNQRKKRNDFYYELKHLLNEQLIIIKNFKKN</sequence>
<protein>
    <submittedName>
        <fullName evidence="2">Organellar protein -related</fullName>
    </submittedName>
</protein>
<reference evidence="2" key="1">
    <citation type="submission" date="2022-08" db="EMBL/GenBank/DDBJ databases">
        <title>Novel sulphate-reducing endosymbionts in the free-living metamonad Anaeramoeba.</title>
        <authorList>
            <person name="Jerlstrom-Hultqvist J."/>
            <person name="Cepicka I."/>
            <person name="Gallot-Lavallee L."/>
            <person name="Salas-Leiva D."/>
            <person name="Curtis B.A."/>
            <person name="Zahonova K."/>
            <person name="Pipaliya S."/>
            <person name="Dacks J."/>
            <person name="Roger A.J."/>
        </authorList>
    </citation>
    <scope>NUCLEOTIDE SEQUENCE</scope>
    <source>
        <strain evidence="2">Busselton2</strain>
    </source>
</reference>
<evidence type="ECO:0000256" key="1">
    <source>
        <dbReference type="SAM" id="MobiDB-lite"/>
    </source>
</evidence>